<reference evidence="2 3" key="1">
    <citation type="submission" date="2024-10" db="EMBL/GenBank/DDBJ databases">
        <title>Updated reference genomes for cyclostephanoid diatoms.</title>
        <authorList>
            <person name="Roberts W.R."/>
            <person name="Alverson A.J."/>
        </authorList>
    </citation>
    <scope>NUCLEOTIDE SEQUENCE [LARGE SCALE GENOMIC DNA]</scope>
    <source>
        <strain evidence="2 3">AJA010-31</strain>
    </source>
</reference>
<evidence type="ECO:0000313" key="3">
    <source>
        <dbReference type="Proteomes" id="UP001530400"/>
    </source>
</evidence>
<dbReference type="PANTHER" id="PTHR33418:SF1">
    <property type="entry name" value="HELICASE-ASSOCIATED DOMAIN-CONTAINING PROTEIN"/>
    <property type="match status" value="1"/>
</dbReference>
<feature type="domain" description="Helicase-associated" evidence="1">
    <location>
        <begin position="114"/>
        <end position="175"/>
    </location>
</feature>
<keyword evidence="3" id="KW-1185">Reference proteome</keyword>
<gene>
    <name evidence="2" type="ORF">ACHAWO_005968</name>
</gene>
<protein>
    <recommendedName>
        <fullName evidence="1">Helicase-associated domain-containing protein</fullName>
    </recommendedName>
</protein>
<comment type="caution">
    <text evidence="2">The sequence shown here is derived from an EMBL/GenBank/DDBJ whole genome shotgun (WGS) entry which is preliminary data.</text>
</comment>
<accession>A0ABD3PIN6</accession>
<dbReference type="Gene3D" id="6.10.140.530">
    <property type="match status" value="3"/>
</dbReference>
<dbReference type="EMBL" id="JALLPJ020000604">
    <property type="protein sequence ID" value="KAL3787612.1"/>
    <property type="molecule type" value="Genomic_DNA"/>
</dbReference>
<dbReference type="PANTHER" id="PTHR33418">
    <property type="entry name" value="HELICASE-ASSOCIATED"/>
    <property type="match status" value="1"/>
</dbReference>
<dbReference type="AlphaFoldDB" id="A0ABD3PIN6"/>
<organism evidence="2 3">
    <name type="scientific">Cyclotella atomus</name>
    <dbReference type="NCBI Taxonomy" id="382360"/>
    <lineage>
        <taxon>Eukaryota</taxon>
        <taxon>Sar</taxon>
        <taxon>Stramenopiles</taxon>
        <taxon>Ochrophyta</taxon>
        <taxon>Bacillariophyta</taxon>
        <taxon>Coscinodiscophyceae</taxon>
        <taxon>Thalassiosirophycidae</taxon>
        <taxon>Stephanodiscales</taxon>
        <taxon>Stephanodiscaceae</taxon>
        <taxon>Cyclotella</taxon>
    </lineage>
</organism>
<dbReference type="Pfam" id="PF03457">
    <property type="entry name" value="HA"/>
    <property type="match status" value="3"/>
</dbReference>
<proteinExistence type="predicted"/>
<feature type="domain" description="Helicase-associated" evidence="1">
    <location>
        <begin position="52"/>
        <end position="108"/>
    </location>
</feature>
<dbReference type="InterPro" id="IPR005114">
    <property type="entry name" value="Helicase_assoc"/>
</dbReference>
<name>A0ABD3PIN6_9STRA</name>
<dbReference type="Proteomes" id="UP001530400">
    <property type="component" value="Unassembled WGS sequence"/>
</dbReference>
<sequence>MIGSLRTVCQSANRRGRRAPHMFSVAKFSTCNQSPSADDITNDGKSTTASIAWTGRYDELKQYIDKEGNTLVPREYKALGRWVDRQRNLHKSDDLSPERVKQLTDVGFVFEPHETLWLERFNQLLGYIKEHGDALVPQEYEENISLGHWVQKQRYKYKTNTISEERIQQLIDVGFVFDVLEAQWLEKFAQLKIYRSKFGDTLVPRQHALGSWVWWQRREYKAFMEKKLEGESQNLKTANSAIDADTTNSSPGKSGMTEERIRLLESEDFIWDPKEYLWNLRFEELREWITLNGHGAITCGKNYSSLELWASRQ</sequence>
<evidence type="ECO:0000313" key="2">
    <source>
        <dbReference type="EMBL" id="KAL3787612.1"/>
    </source>
</evidence>
<evidence type="ECO:0000259" key="1">
    <source>
        <dbReference type="Pfam" id="PF03457"/>
    </source>
</evidence>
<feature type="domain" description="Helicase-associated" evidence="1">
    <location>
        <begin position="181"/>
        <end position="269"/>
    </location>
</feature>